<keyword evidence="3" id="KW-1185">Reference proteome</keyword>
<dbReference type="SUPFAM" id="SSF81383">
    <property type="entry name" value="F-box domain"/>
    <property type="match status" value="1"/>
</dbReference>
<feature type="domain" description="F-box" evidence="1">
    <location>
        <begin position="1"/>
        <end position="45"/>
    </location>
</feature>
<evidence type="ECO:0000313" key="3">
    <source>
        <dbReference type="Proteomes" id="UP000240883"/>
    </source>
</evidence>
<dbReference type="EMBL" id="KZ678133">
    <property type="protein sequence ID" value="PSN68861.1"/>
    <property type="molecule type" value="Genomic_DNA"/>
</dbReference>
<reference evidence="2 3" key="1">
    <citation type="journal article" date="2018" name="Front. Microbiol.">
        <title>Genome-Wide Analysis of Corynespora cassiicola Leaf Fall Disease Putative Effectors.</title>
        <authorList>
            <person name="Lopez D."/>
            <person name="Ribeiro S."/>
            <person name="Label P."/>
            <person name="Fumanal B."/>
            <person name="Venisse J.S."/>
            <person name="Kohler A."/>
            <person name="de Oliveira R.R."/>
            <person name="Labutti K."/>
            <person name="Lipzen A."/>
            <person name="Lail K."/>
            <person name="Bauer D."/>
            <person name="Ohm R.A."/>
            <person name="Barry K.W."/>
            <person name="Spatafora J."/>
            <person name="Grigoriev I.V."/>
            <person name="Martin F.M."/>
            <person name="Pujade-Renaud V."/>
        </authorList>
    </citation>
    <scope>NUCLEOTIDE SEQUENCE [LARGE SCALE GENOMIC DNA]</scope>
    <source>
        <strain evidence="2 3">Philippines</strain>
    </source>
</reference>
<name>A0A2T2NTU5_CORCC</name>
<dbReference type="OrthoDB" id="5985073at2759"/>
<evidence type="ECO:0000259" key="1">
    <source>
        <dbReference type="PROSITE" id="PS50181"/>
    </source>
</evidence>
<sequence>MNSLPQELVDRIGSHLSRDDLKNTLLLSHKWRYASEQYSYAFSQYHLTTDNESKFLSLYSGPRFRYLQRLIFMPRLPSTWLYSKEIGGYTLDSCRDTPEELEYLDQHFTRQMFFLFSTLKTVESRVCMQLGEDDFPRKIDLRISTPLRELWLSFECIHRHFVSWRAHLLSTSKLPSLLSVRSLTVDGGGEMIYPTIDHRKLDLRVLLDISAKLPNLNFLECNIGGDEWYGNFGTEAYSYITHDWAGPRRDSRHDFAKAYENTVLPTLRHVRLNFLYPLTRVEEFDQEKTLPNLIKPMIYDPFSSSLRILSYQLRTMNLHIVADPSLFWPEDGSIPSWPNMESIHVVFHMSTPSGSWYFRAPHGVGTTDGFEITEKAYPPLETTERDENDCTDFDVLDWEEELSTSRFRVKPNEETLLPFLTAFAKATASMFSLKEFVLWSPLRFSPRDHTAYADIDSSQMTELSSKELAWGIAYARPGEIVSPLNPGEDFSDTRQMWWYVGNWLPNPQLHSLFRRIGHEKHGEELLEYWGADEVFHGFNLRWRFREWEQDRWWVFDT</sequence>
<protein>
    <recommendedName>
        <fullName evidence="1">F-box domain-containing protein</fullName>
    </recommendedName>
</protein>
<dbReference type="Proteomes" id="UP000240883">
    <property type="component" value="Unassembled WGS sequence"/>
</dbReference>
<evidence type="ECO:0000313" key="2">
    <source>
        <dbReference type="EMBL" id="PSN68861.1"/>
    </source>
</evidence>
<dbReference type="STRING" id="1448308.A0A2T2NTU5"/>
<accession>A0A2T2NTU5</accession>
<dbReference type="InterPro" id="IPR036047">
    <property type="entry name" value="F-box-like_dom_sf"/>
</dbReference>
<dbReference type="InterPro" id="IPR001810">
    <property type="entry name" value="F-box_dom"/>
</dbReference>
<dbReference type="PROSITE" id="PS50181">
    <property type="entry name" value="FBOX"/>
    <property type="match status" value="1"/>
</dbReference>
<organism evidence="2 3">
    <name type="scientific">Corynespora cassiicola Philippines</name>
    <dbReference type="NCBI Taxonomy" id="1448308"/>
    <lineage>
        <taxon>Eukaryota</taxon>
        <taxon>Fungi</taxon>
        <taxon>Dikarya</taxon>
        <taxon>Ascomycota</taxon>
        <taxon>Pezizomycotina</taxon>
        <taxon>Dothideomycetes</taxon>
        <taxon>Pleosporomycetidae</taxon>
        <taxon>Pleosporales</taxon>
        <taxon>Corynesporascaceae</taxon>
        <taxon>Corynespora</taxon>
    </lineage>
</organism>
<dbReference type="AlphaFoldDB" id="A0A2T2NTU5"/>
<gene>
    <name evidence="2" type="ORF">BS50DRAFT_609160</name>
</gene>
<proteinExistence type="predicted"/>